<name>A0ABT9FUH0_9BACL</name>
<protein>
    <submittedName>
        <fullName evidence="3">Cell wall-active antibiotics response protein LiaF</fullName>
    </submittedName>
</protein>
<proteinExistence type="predicted"/>
<sequence length="216" mass="24805">MERRKTVMAGWVMILLGLLALFHNFIGFFTIVALILIFAGVYKMQRNRLKKGYMLAAIGGVLLVLDNLVLFIGITLISLGVFYYRSRKIQPGGSAVFKQNFMSNYKWDEMPWTLRNASIWHVIGEMNADLSLALPEERETVFYMQGILGDVDFWIPEYYGVEVEAVVVFGQIELGRDMDVGVLNRLVWKSPNYAESEYKVKFIISYVAGDVRFQFI</sequence>
<dbReference type="Pfam" id="PF09922">
    <property type="entry name" value="LiaF-like_C"/>
    <property type="match status" value="1"/>
</dbReference>
<reference evidence="3 4" key="1">
    <citation type="submission" date="2022-10" db="EMBL/GenBank/DDBJ databases">
        <title>Paenibacillus description and whole genome data of maize root bacterial community.</title>
        <authorList>
            <person name="Marton D."/>
            <person name="Farkas M."/>
            <person name="Cserhati M."/>
        </authorList>
    </citation>
    <scope>NUCLEOTIDE SEQUENCE [LARGE SCALE GENOMIC DNA]</scope>
    <source>
        <strain evidence="3 4">P96</strain>
    </source>
</reference>
<feature type="transmembrane region" description="Helical" evidence="1">
    <location>
        <begin position="53"/>
        <end position="84"/>
    </location>
</feature>
<organism evidence="3 4">
    <name type="scientific">Paenibacillus zeirhizosphaerae</name>
    <dbReference type="NCBI Taxonomy" id="2987519"/>
    <lineage>
        <taxon>Bacteria</taxon>
        <taxon>Bacillati</taxon>
        <taxon>Bacillota</taxon>
        <taxon>Bacilli</taxon>
        <taxon>Bacillales</taxon>
        <taxon>Paenibacillaceae</taxon>
        <taxon>Paenibacillus</taxon>
    </lineage>
</organism>
<dbReference type="Proteomes" id="UP001241848">
    <property type="component" value="Unassembled WGS sequence"/>
</dbReference>
<keyword evidence="1" id="KW-0472">Membrane</keyword>
<dbReference type="RefSeq" id="WP_305756009.1">
    <property type="nucleotide sequence ID" value="NZ_JAPCKK010000021.1"/>
</dbReference>
<evidence type="ECO:0000313" key="3">
    <source>
        <dbReference type="EMBL" id="MDP4098384.1"/>
    </source>
</evidence>
<keyword evidence="1" id="KW-1133">Transmembrane helix</keyword>
<feature type="domain" description="Cell wall-active antibiotics response LiaF-like C-terminal" evidence="2">
    <location>
        <begin position="101"/>
        <end position="212"/>
    </location>
</feature>
<dbReference type="NCBIfam" id="NF040535">
    <property type="entry name" value="LiaF_C_term"/>
    <property type="match status" value="1"/>
</dbReference>
<gene>
    <name evidence="3" type="primary">liaF</name>
    <name evidence="3" type="ORF">OIN60_16755</name>
</gene>
<comment type="caution">
    <text evidence="3">The sequence shown here is derived from an EMBL/GenBank/DDBJ whole genome shotgun (WGS) entry which is preliminary data.</text>
</comment>
<keyword evidence="4" id="KW-1185">Reference proteome</keyword>
<dbReference type="EMBL" id="JAPCKK010000021">
    <property type="protein sequence ID" value="MDP4098384.1"/>
    <property type="molecule type" value="Genomic_DNA"/>
</dbReference>
<dbReference type="InterPro" id="IPR047793">
    <property type="entry name" value="LiaF_C"/>
</dbReference>
<evidence type="ECO:0000313" key="4">
    <source>
        <dbReference type="Proteomes" id="UP001241848"/>
    </source>
</evidence>
<accession>A0ABT9FUH0</accession>
<keyword evidence="1" id="KW-0812">Transmembrane</keyword>
<dbReference type="InterPro" id="IPR024425">
    <property type="entry name" value="LiaF-like_C"/>
</dbReference>
<evidence type="ECO:0000259" key="2">
    <source>
        <dbReference type="Pfam" id="PF09922"/>
    </source>
</evidence>
<feature type="transmembrane region" description="Helical" evidence="1">
    <location>
        <begin position="12"/>
        <end position="41"/>
    </location>
</feature>
<evidence type="ECO:0000256" key="1">
    <source>
        <dbReference type="SAM" id="Phobius"/>
    </source>
</evidence>